<keyword evidence="1" id="KW-1133">Transmembrane helix</keyword>
<name>A0A0N8VL01_9ARCH</name>
<proteinExistence type="predicted"/>
<keyword evidence="3" id="KW-1185">Reference proteome</keyword>
<gene>
    <name evidence="2" type="ORF">AOG55_07580</name>
</gene>
<evidence type="ECO:0000313" key="2">
    <source>
        <dbReference type="EMBL" id="KQB35148.1"/>
    </source>
</evidence>
<evidence type="ECO:0000313" key="3">
    <source>
        <dbReference type="Proteomes" id="UP000050301"/>
    </source>
</evidence>
<dbReference type="AlphaFoldDB" id="A0A0N8VL01"/>
<keyword evidence="1" id="KW-0812">Transmembrane</keyword>
<evidence type="ECO:0000256" key="1">
    <source>
        <dbReference type="SAM" id="Phobius"/>
    </source>
</evidence>
<feature type="transmembrane region" description="Helical" evidence="1">
    <location>
        <begin position="73"/>
        <end position="92"/>
    </location>
</feature>
<feature type="transmembrane region" description="Helical" evidence="1">
    <location>
        <begin position="12"/>
        <end position="30"/>
    </location>
</feature>
<organism evidence="2 3">
    <name type="scientific">Acidiplasma cupricumulans</name>
    <dbReference type="NCBI Taxonomy" id="312540"/>
    <lineage>
        <taxon>Archaea</taxon>
        <taxon>Methanobacteriati</taxon>
        <taxon>Thermoplasmatota</taxon>
        <taxon>Thermoplasmata</taxon>
        <taxon>Thermoplasmatales</taxon>
        <taxon>Ferroplasmaceae</taxon>
        <taxon>Acidiplasma</taxon>
    </lineage>
</organism>
<feature type="transmembrane region" description="Helical" evidence="1">
    <location>
        <begin position="36"/>
        <end position="61"/>
    </location>
</feature>
<dbReference type="EMBL" id="LKBH01000181">
    <property type="protein sequence ID" value="KQB35148.1"/>
    <property type="molecule type" value="Genomic_DNA"/>
</dbReference>
<evidence type="ECO:0008006" key="4">
    <source>
        <dbReference type="Google" id="ProtNLM"/>
    </source>
</evidence>
<accession>A0A0N8VL01</accession>
<feature type="transmembrane region" description="Helical" evidence="1">
    <location>
        <begin position="98"/>
        <end position="119"/>
    </location>
</feature>
<dbReference type="InParanoid" id="A0A0N8VL01"/>
<reference evidence="2 3" key="1">
    <citation type="submission" date="2015-09" db="EMBL/GenBank/DDBJ databases">
        <title>Heavy metals and arsenic resistance mechanisms in polyextremophilic archaea of the family Ferroplasmaceae.</title>
        <authorList>
            <person name="Bulaev A.G."/>
            <person name="Kanygina A.V."/>
        </authorList>
    </citation>
    <scope>NUCLEOTIDE SEQUENCE [LARGE SCALE GENOMIC DNA]</scope>
    <source>
        <strain evidence="2 3">BH2</strain>
    </source>
</reference>
<keyword evidence="1" id="KW-0472">Membrane</keyword>
<comment type="caution">
    <text evidence="2">The sequence shown here is derived from an EMBL/GenBank/DDBJ whole genome shotgun (WGS) entry which is preliminary data.</text>
</comment>
<sequence length="131" mass="14658">MRYENIYKSLLFYIVGLALLYVSIFLSNNLKFNGNFISALPIVLPLVFSIASICVAVIFIMEKDSPWFFRTGIMSLVSGITLFSFGILAFYLGVKSLVWAGSFVIGIMLIFAAMVRLFIQGGLSAYRKSRN</sequence>
<dbReference type="Proteomes" id="UP000050301">
    <property type="component" value="Unassembled WGS sequence"/>
</dbReference>
<protein>
    <recommendedName>
        <fullName evidence="4">Multipass membrane protein</fullName>
    </recommendedName>
</protein>